<sequence>MKAALGVRFLAAGAAAGAAAVAFFAVAILLIPNWVVDLSPAKYSCNPLAEPDANGKKSLFQASRLFFCLDLLRIGP</sequence>
<reference evidence="2 3" key="1">
    <citation type="submission" date="2023-05" db="EMBL/GenBank/DDBJ databases">
        <authorList>
            <person name="Yin Y."/>
            <person name="Lu Z."/>
        </authorList>
    </citation>
    <scope>NUCLEOTIDE SEQUENCE [LARGE SCALE GENOMIC DNA]</scope>
    <source>
        <strain evidence="2 3">ZM22</strain>
    </source>
</reference>
<organism evidence="2 3">
    <name type="scientific">Comamonas resistens</name>
    <dbReference type="NCBI Taxonomy" id="3046670"/>
    <lineage>
        <taxon>Bacteria</taxon>
        <taxon>Pseudomonadati</taxon>
        <taxon>Pseudomonadota</taxon>
        <taxon>Betaproteobacteria</taxon>
        <taxon>Burkholderiales</taxon>
        <taxon>Comamonadaceae</taxon>
        <taxon>Comamonas</taxon>
    </lineage>
</organism>
<gene>
    <name evidence="2" type="ORF">QMY55_14975</name>
</gene>
<feature type="transmembrane region" description="Helical" evidence="1">
    <location>
        <begin position="7"/>
        <end position="31"/>
    </location>
</feature>
<dbReference type="RefSeq" id="WP_283489062.1">
    <property type="nucleotide sequence ID" value="NZ_CP125947.1"/>
</dbReference>
<keyword evidence="1" id="KW-1133">Transmembrane helix</keyword>
<protein>
    <submittedName>
        <fullName evidence="2">Uncharacterized protein</fullName>
    </submittedName>
</protein>
<dbReference type="EMBL" id="CP125947">
    <property type="protein sequence ID" value="WHS68054.1"/>
    <property type="molecule type" value="Genomic_DNA"/>
</dbReference>
<keyword evidence="1" id="KW-0812">Transmembrane</keyword>
<dbReference type="Proteomes" id="UP001240697">
    <property type="component" value="Chromosome"/>
</dbReference>
<name>A0ABY8SYC1_9BURK</name>
<accession>A0ABY8SYC1</accession>
<evidence type="ECO:0000313" key="3">
    <source>
        <dbReference type="Proteomes" id="UP001240697"/>
    </source>
</evidence>
<keyword evidence="3" id="KW-1185">Reference proteome</keyword>
<evidence type="ECO:0000256" key="1">
    <source>
        <dbReference type="SAM" id="Phobius"/>
    </source>
</evidence>
<proteinExistence type="predicted"/>
<evidence type="ECO:0000313" key="2">
    <source>
        <dbReference type="EMBL" id="WHS68054.1"/>
    </source>
</evidence>
<keyword evidence="1" id="KW-0472">Membrane</keyword>